<gene>
    <name evidence="1" type="ORF">SAMN04488528_100587</name>
</gene>
<evidence type="ECO:0000313" key="2">
    <source>
        <dbReference type="Proteomes" id="UP000198619"/>
    </source>
</evidence>
<dbReference type="EMBL" id="FOKI01000005">
    <property type="protein sequence ID" value="SFA87911.1"/>
    <property type="molecule type" value="Genomic_DNA"/>
</dbReference>
<keyword evidence="2" id="KW-1185">Reference proteome</keyword>
<accession>A0A1I0WGZ4</accession>
<dbReference type="Proteomes" id="UP000198619">
    <property type="component" value="Unassembled WGS sequence"/>
</dbReference>
<name>A0A1I0WGZ4_9CLOT</name>
<protein>
    <submittedName>
        <fullName evidence="1">Uncharacterized protein</fullName>
    </submittedName>
</protein>
<proteinExistence type="predicted"/>
<dbReference type="RefSeq" id="WP_090039171.1">
    <property type="nucleotide sequence ID" value="NZ_FOKI01000005.1"/>
</dbReference>
<organism evidence="1 2">
    <name type="scientific">Clostridium frigidicarnis</name>
    <dbReference type="NCBI Taxonomy" id="84698"/>
    <lineage>
        <taxon>Bacteria</taxon>
        <taxon>Bacillati</taxon>
        <taxon>Bacillota</taxon>
        <taxon>Clostridia</taxon>
        <taxon>Eubacteriales</taxon>
        <taxon>Clostridiaceae</taxon>
        <taxon>Clostridium</taxon>
    </lineage>
</organism>
<evidence type="ECO:0000313" key="1">
    <source>
        <dbReference type="EMBL" id="SFA87911.1"/>
    </source>
</evidence>
<dbReference type="AlphaFoldDB" id="A0A1I0WGZ4"/>
<sequence>MIKSKISLIILVIAMVLESFSIQILDYKNKTISKETEEYSNNKNTTKEFNIDNIEAYSNVFNIEEMSKVNQNVYLCYNVKGTIKECLYGVDYYVKEGCKIEDLTLEILDGDQVYGKIKMSF</sequence>
<reference evidence="1 2" key="1">
    <citation type="submission" date="2016-10" db="EMBL/GenBank/DDBJ databases">
        <authorList>
            <person name="de Groot N.N."/>
        </authorList>
    </citation>
    <scope>NUCLEOTIDE SEQUENCE [LARGE SCALE GENOMIC DNA]</scope>
    <source>
        <strain evidence="1 2">DSM 12271</strain>
    </source>
</reference>
<dbReference type="STRING" id="84698.SAMN04488528_100587"/>